<dbReference type="GO" id="GO:0005524">
    <property type="term" value="F:ATP binding"/>
    <property type="evidence" value="ECO:0007669"/>
    <property type="project" value="InterPro"/>
</dbReference>
<dbReference type="HOGENOM" id="CLU_044821_2_0_6"/>
<dbReference type="PROSITE" id="PS50011">
    <property type="entry name" value="PROTEIN_KINASE_DOM"/>
    <property type="match status" value="1"/>
</dbReference>
<organism evidence="3 4">
    <name type="scientific">Legionella fallonii LLAP-10</name>
    <dbReference type="NCBI Taxonomy" id="1212491"/>
    <lineage>
        <taxon>Bacteria</taxon>
        <taxon>Pseudomonadati</taxon>
        <taxon>Pseudomonadota</taxon>
        <taxon>Gammaproteobacteria</taxon>
        <taxon>Legionellales</taxon>
        <taxon>Legionellaceae</taxon>
        <taxon>Legionella</taxon>
    </lineage>
</organism>
<dbReference type="GO" id="GO:0009088">
    <property type="term" value="P:threonine biosynthetic process"/>
    <property type="evidence" value="ECO:0007669"/>
    <property type="project" value="TreeGrafter"/>
</dbReference>
<dbReference type="SUPFAM" id="SSF56112">
    <property type="entry name" value="Protein kinase-like (PK-like)"/>
    <property type="match status" value="1"/>
</dbReference>
<reference evidence="4" key="1">
    <citation type="submission" date="2014-09" db="EMBL/GenBank/DDBJ databases">
        <authorList>
            <person name="Gomez-Valero L."/>
        </authorList>
    </citation>
    <scope>NUCLEOTIDE SEQUENCE [LARGE SCALE GENOMIC DNA]</scope>
    <source>
        <strain evidence="4">ATCC700992</strain>
    </source>
</reference>
<evidence type="ECO:0000256" key="1">
    <source>
        <dbReference type="ARBA" id="ARBA00038240"/>
    </source>
</evidence>
<gene>
    <name evidence="3" type="ORF">LFA_1807</name>
</gene>
<comment type="similarity">
    <text evidence="1">Belongs to the pseudomonas-type ThrB family.</text>
</comment>
<protein>
    <recommendedName>
        <fullName evidence="2">Protein kinase domain-containing protein</fullName>
    </recommendedName>
</protein>
<dbReference type="GO" id="GO:0004413">
    <property type="term" value="F:homoserine kinase activity"/>
    <property type="evidence" value="ECO:0007669"/>
    <property type="project" value="TreeGrafter"/>
</dbReference>
<dbReference type="Proteomes" id="UP000032430">
    <property type="component" value="Chromosome I"/>
</dbReference>
<feature type="domain" description="Protein kinase" evidence="2">
    <location>
        <begin position="1"/>
        <end position="340"/>
    </location>
</feature>
<dbReference type="InterPro" id="IPR002575">
    <property type="entry name" value="Aminoglycoside_PTrfase"/>
</dbReference>
<dbReference type="Gene3D" id="3.90.1200.10">
    <property type="match status" value="1"/>
</dbReference>
<dbReference type="Pfam" id="PF01636">
    <property type="entry name" value="APH"/>
    <property type="match status" value="1"/>
</dbReference>
<dbReference type="PANTHER" id="PTHR21064">
    <property type="entry name" value="AMINOGLYCOSIDE PHOSPHOTRANSFERASE DOMAIN-CONTAINING PROTEIN-RELATED"/>
    <property type="match status" value="1"/>
</dbReference>
<dbReference type="Gene3D" id="3.30.200.20">
    <property type="entry name" value="Phosphorylase Kinase, domain 1"/>
    <property type="match status" value="1"/>
</dbReference>
<name>A0A098G6T7_9GAMM</name>
<proteinExistence type="inferred from homology"/>
<dbReference type="InterPro" id="IPR000719">
    <property type="entry name" value="Prot_kinase_dom"/>
</dbReference>
<evidence type="ECO:0000259" key="2">
    <source>
        <dbReference type="PROSITE" id="PS50011"/>
    </source>
</evidence>
<dbReference type="RefSeq" id="WP_045095746.1">
    <property type="nucleotide sequence ID" value="NZ_LN614827.1"/>
</dbReference>
<dbReference type="KEGG" id="lfa:LFA_1807"/>
<dbReference type="GO" id="GO:0004672">
    <property type="term" value="F:protein kinase activity"/>
    <property type="evidence" value="ECO:0007669"/>
    <property type="project" value="InterPro"/>
</dbReference>
<dbReference type="OrthoDB" id="241498at2"/>
<keyword evidence="4" id="KW-1185">Reference proteome</keyword>
<dbReference type="AlphaFoldDB" id="A0A098G6T7"/>
<evidence type="ECO:0000313" key="4">
    <source>
        <dbReference type="Proteomes" id="UP000032430"/>
    </source>
</evidence>
<dbReference type="STRING" id="1212491.LFA_1807"/>
<dbReference type="PANTHER" id="PTHR21064:SF6">
    <property type="entry name" value="AMINOGLYCOSIDE PHOSPHOTRANSFERASE DOMAIN-CONTAINING PROTEIN"/>
    <property type="match status" value="1"/>
</dbReference>
<sequence>MASFKQTSYLSWVRRFREMAEKVVAHYPIKTESIDLIKYNANAIFKVTDTQKKKYILRIHPYGYHTEQAILEEIKWLHHITNTTDLLVPKPMRTIAGGYLVEEKHPTIPTARFCDLFEWRPGKVLWKSIDTHYSYNLGSVMAQLQKNGKYLSIEYRKYWCVDGLIGTDRAKLYNVEQLTDVYPAEQKKIIDARRLAYHVLKSYEKLHKERSGLIHNDLQPNNFIYHQGSYAVIDFDDCGIGLYGDDLSVALFAFEYLVEGENRRDFSILKDALFNGYSEHMPLPQEEIDLMPYFLLARKLNSISWLELRKKDNPKLDIYHREAVLRAIQFFEYLTSTSDN</sequence>
<dbReference type="EMBL" id="LN614827">
    <property type="protein sequence ID" value="CEG57205.1"/>
    <property type="molecule type" value="Genomic_DNA"/>
</dbReference>
<accession>A0A098G6T7</accession>
<dbReference type="InterPro" id="IPR050249">
    <property type="entry name" value="Pseudomonas-type_ThrB"/>
</dbReference>
<evidence type="ECO:0000313" key="3">
    <source>
        <dbReference type="EMBL" id="CEG57205.1"/>
    </source>
</evidence>
<dbReference type="InterPro" id="IPR011009">
    <property type="entry name" value="Kinase-like_dom_sf"/>
</dbReference>